<accession>A0A0C2FDH8</accession>
<keyword evidence="2" id="KW-1185">Reference proteome</keyword>
<dbReference type="AlphaFoldDB" id="A0A0C2FDH8"/>
<organism evidence="1 2">
    <name type="scientific">Ancylostoma duodenale</name>
    <dbReference type="NCBI Taxonomy" id="51022"/>
    <lineage>
        <taxon>Eukaryota</taxon>
        <taxon>Metazoa</taxon>
        <taxon>Ecdysozoa</taxon>
        <taxon>Nematoda</taxon>
        <taxon>Chromadorea</taxon>
        <taxon>Rhabditida</taxon>
        <taxon>Rhabditina</taxon>
        <taxon>Rhabditomorpha</taxon>
        <taxon>Strongyloidea</taxon>
        <taxon>Ancylostomatidae</taxon>
        <taxon>Ancylostomatinae</taxon>
        <taxon>Ancylostoma</taxon>
    </lineage>
</organism>
<proteinExistence type="predicted"/>
<dbReference type="OrthoDB" id="5848222at2759"/>
<evidence type="ECO:0000313" key="2">
    <source>
        <dbReference type="Proteomes" id="UP000054047"/>
    </source>
</evidence>
<protein>
    <submittedName>
        <fullName evidence="1">Uncharacterized protein</fullName>
    </submittedName>
</protein>
<reference evidence="1 2" key="1">
    <citation type="submission" date="2013-12" db="EMBL/GenBank/DDBJ databases">
        <title>Draft genome of the parsitic nematode Ancylostoma duodenale.</title>
        <authorList>
            <person name="Mitreva M."/>
        </authorList>
    </citation>
    <scope>NUCLEOTIDE SEQUENCE [LARGE SCALE GENOMIC DNA]</scope>
    <source>
        <strain evidence="1 2">Zhejiang</strain>
    </source>
</reference>
<dbReference type="EMBL" id="KN768857">
    <property type="protein sequence ID" value="KIH46600.1"/>
    <property type="molecule type" value="Genomic_DNA"/>
</dbReference>
<evidence type="ECO:0000313" key="1">
    <source>
        <dbReference type="EMBL" id="KIH46600.1"/>
    </source>
</evidence>
<sequence>MKMLRWMARVMRLDRNCNQDIRNRFGVASMSDKLNESRHRWYSLVLHAEEGTVHKVCLELDVSGKRPKGSSKQRWLDTLHADVELAGIHPNQTHDMA</sequence>
<gene>
    <name evidence="1" type="ORF">ANCDUO_23346</name>
</gene>
<dbReference type="Proteomes" id="UP000054047">
    <property type="component" value="Unassembled WGS sequence"/>
</dbReference>
<name>A0A0C2FDH8_9BILA</name>